<feature type="transmembrane region" description="Helical" evidence="1">
    <location>
        <begin position="59"/>
        <end position="80"/>
    </location>
</feature>
<feature type="transmembrane region" description="Helical" evidence="1">
    <location>
        <begin position="21"/>
        <end position="47"/>
    </location>
</feature>
<evidence type="ECO:0000313" key="2">
    <source>
        <dbReference type="EMBL" id="SFT49162.1"/>
    </source>
</evidence>
<reference evidence="3" key="1">
    <citation type="submission" date="2016-10" db="EMBL/GenBank/DDBJ databases">
        <authorList>
            <person name="Varghese N."/>
            <person name="Submissions S."/>
        </authorList>
    </citation>
    <scope>NUCLEOTIDE SEQUENCE [LARGE SCALE GENOMIC DNA]</scope>
    <source>
        <strain evidence="3">DSM 45501</strain>
    </source>
</reference>
<accession>A0A1I6YFH5</accession>
<dbReference type="EMBL" id="FPAT01000002">
    <property type="protein sequence ID" value="SFT49162.1"/>
    <property type="molecule type" value="Genomic_DNA"/>
</dbReference>
<keyword evidence="1" id="KW-0472">Membrane</keyword>
<keyword evidence="1" id="KW-1133">Transmembrane helix</keyword>
<dbReference type="AlphaFoldDB" id="A0A1I6YFH5"/>
<evidence type="ECO:0000256" key="1">
    <source>
        <dbReference type="SAM" id="Phobius"/>
    </source>
</evidence>
<keyword evidence="3" id="KW-1185">Reference proteome</keyword>
<organism evidence="2 3">
    <name type="scientific">Actinopolyspora righensis</name>
    <dbReference type="NCBI Taxonomy" id="995060"/>
    <lineage>
        <taxon>Bacteria</taxon>
        <taxon>Bacillati</taxon>
        <taxon>Actinomycetota</taxon>
        <taxon>Actinomycetes</taxon>
        <taxon>Actinopolysporales</taxon>
        <taxon>Actinopolysporaceae</taxon>
        <taxon>Actinopolyspora</taxon>
        <taxon>Actinopolyspora alba group</taxon>
    </lineage>
</organism>
<keyword evidence="1" id="KW-0812">Transmembrane</keyword>
<feature type="transmembrane region" description="Helical" evidence="1">
    <location>
        <begin position="121"/>
        <end position="142"/>
    </location>
</feature>
<gene>
    <name evidence="2" type="ORF">SAMN04487904_102488</name>
</gene>
<evidence type="ECO:0000313" key="3">
    <source>
        <dbReference type="Proteomes" id="UP000199165"/>
    </source>
</evidence>
<sequence>MNPGCRHGSAGHRVDPLRGGTVLWALSVFAMSAGTAVVPVFSAEVYLVSVVLTQHGPPWWVLGPVAAVGQLLGKAVHYFAARGAVRLPRLLNRDGRREGWRWPRRLGGLCRRHPVVGASTVLLSGLIGVPPFAAVVLAAGMLRVPWPVWLPSAATGRVARFCLLAALPELLRFGTPLAGAPPA</sequence>
<dbReference type="RefSeq" id="WP_245780001.1">
    <property type="nucleotide sequence ID" value="NZ_FPAT01000002.1"/>
</dbReference>
<proteinExistence type="predicted"/>
<dbReference type="Proteomes" id="UP000199165">
    <property type="component" value="Unassembled WGS sequence"/>
</dbReference>
<name>A0A1I6YFH5_9ACTN</name>
<dbReference type="STRING" id="995060.SAMN04487904_102488"/>
<protein>
    <submittedName>
        <fullName evidence="2">Membrane protein YqaA, SNARE-associated domain</fullName>
    </submittedName>
</protein>